<dbReference type="SUPFAM" id="SSF55681">
    <property type="entry name" value="Class II aaRS and biotin synthetases"/>
    <property type="match status" value="1"/>
</dbReference>
<dbReference type="PROSITE" id="PS51447">
    <property type="entry name" value="FDX_ACB"/>
    <property type="match status" value="1"/>
</dbReference>
<comment type="caution">
    <text evidence="18">The sequence shown here is derived from an EMBL/GenBank/DDBJ whole genome shotgun (WGS) entry which is preliminary data.</text>
</comment>
<dbReference type="InterPro" id="IPR036690">
    <property type="entry name" value="Fdx_antiC-bd_sf"/>
</dbReference>
<dbReference type="FunFam" id="3.30.70.380:FF:000002">
    <property type="entry name" value="phenylalanine--tRNA ligase, mitochondrial"/>
    <property type="match status" value="1"/>
</dbReference>
<evidence type="ECO:0000256" key="12">
    <source>
        <dbReference type="ARBA" id="ARBA00049255"/>
    </source>
</evidence>
<protein>
    <recommendedName>
        <fullName evidence="14">Phenylalanine--tRNA ligase, mitochondrial</fullName>
        <ecNumber evidence="3">6.1.1.20</ecNumber>
    </recommendedName>
    <alternativeName>
        <fullName evidence="11">Phenylalanyl-tRNA synthetase</fullName>
    </alternativeName>
</protein>
<evidence type="ECO:0000256" key="2">
    <source>
        <dbReference type="ARBA" id="ARBA00008226"/>
    </source>
</evidence>
<dbReference type="CDD" id="cd00496">
    <property type="entry name" value="PheRS_alpha_core"/>
    <property type="match status" value="1"/>
</dbReference>
<dbReference type="InterPro" id="IPR006195">
    <property type="entry name" value="aa-tRNA-synth_II"/>
</dbReference>
<keyword evidence="19" id="KW-1185">Reference proteome</keyword>
<dbReference type="InterPro" id="IPR005121">
    <property type="entry name" value="Fdx_antiC-bd"/>
</dbReference>
<dbReference type="AlphaFoldDB" id="A0AAD5X4M1"/>
<dbReference type="EMBL" id="JADGJD010000482">
    <property type="protein sequence ID" value="KAJ3050705.1"/>
    <property type="molecule type" value="Genomic_DNA"/>
</dbReference>
<organism evidence="18 19">
    <name type="scientific">Rhizophlyctis rosea</name>
    <dbReference type="NCBI Taxonomy" id="64517"/>
    <lineage>
        <taxon>Eukaryota</taxon>
        <taxon>Fungi</taxon>
        <taxon>Fungi incertae sedis</taxon>
        <taxon>Chytridiomycota</taxon>
        <taxon>Chytridiomycota incertae sedis</taxon>
        <taxon>Chytridiomycetes</taxon>
        <taxon>Rhizophlyctidales</taxon>
        <taxon>Rhizophlyctidaceae</taxon>
        <taxon>Rhizophlyctis</taxon>
    </lineage>
</organism>
<dbReference type="SMART" id="SM00896">
    <property type="entry name" value="FDX-ACB"/>
    <property type="match status" value="1"/>
</dbReference>
<evidence type="ECO:0000256" key="14">
    <source>
        <dbReference type="ARBA" id="ARBA00073229"/>
    </source>
</evidence>
<dbReference type="PANTHER" id="PTHR11538:SF41">
    <property type="entry name" value="PHENYLALANINE--TRNA LIGASE, MITOCHONDRIAL"/>
    <property type="match status" value="1"/>
</dbReference>
<keyword evidence="9" id="KW-0496">Mitochondrion</keyword>
<reference evidence="18" key="1">
    <citation type="submission" date="2020-05" db="EMBL/GenBank/DDBJ databases">
        <title>Phylogenomic resolution of chytrid fungi.</title>
        <authorList>
            <person name="Stajich J.E."/>
            <person name="Amses K."/>
            <person name="Simmons R."/>
            <person name="Seto K."/>
            <person name="Myers J."/>
            <person name="Bonds A."/>
            <person name="Quandt C.A."/>
            <person name="Barry K."/>
            <person name="Liu P."/>
            <person name="Grigoriev I."/>
            <person name="Longcore J.E."/>
            <person name="James T.Y."/>
        </authorList>
    </citation>
    <scope>NUCLEOTIDE SEQUENCE</scope>
    <source>
        <strain evidence="18">JEL0318</strain>
    </source>
</reference>
<dbReference type="PROSITE" id="PS50862">
    <property type="entry name" value="AA_TRNA_LIGASE_II"/>
    <property type="match status" value="1"/>
</dbReference>
<evidence type="ECO:0000259" key="16">
    <source>
        <dbReference type="PROSITE" id="PS50862"/>
    </source>
</evidence>
<keyword evidence="10" id="KW-0030">Aminoacyl-tRNA synthetase</keyword>
<evidence type="ECO:0000256" key="5">
    <source>
        <dbReference type="ARBA" id="ARBA00022741"/>
    </source>
</evidence>
<evidence type="ECO:0000256" key="10">
    <source>
        <dbReference type="ARBA" id="ARBA00023146"/>
    </source>
</evidence>
<sequence>MRGGRYILRVNALLGSSGKLAWRQLLTALYSSAAAEAKNSTSQSPTLEILGQSYPTDTHTNTTPTILSKLSRNLHLQPSHPLNTLKRRIESHFSTFTHLDNLNPVVTTTQNFDDLLFEPSHPGRSKTDTYYINSSHVLRTHTSAHQSDVLRNGKSNGYLLTADVYRRDEIDVSHYPVFHQMEGIRIFPRSNLSAEISSDLSTLTSSAPSPTSITDIPTSDTNPIQSVHTKSEADLVTKHLKTSLESMVKSLFRDETLQIRWIEAYFPFTSPSWEMEILYQDKWLEILGCGVVQQQILDSTGHADKVGWAFGLGLERIAMVLFDIPDIRLFWSEDKRFLSQFREGEVTTFKPFSKYPACYKDISFWCPAEKEGEKWHDNDFAEIVRDVAGDLAENVRLIDQFTHPKKGTVSRCFRINYRSMERTVTNEEIDRIQDEVRRISAEKLGVTLR</sequence>
<feature type="domain" description="FDX-ACB" evidence="17">
    <location>
        <begin position="353"/>
        <end position="449"/>
    </location>
</feature>
<evidence type="ECO:0000256" key="11">
    <source>
        <dbReference type="ARBA" id="ARBA00031194"/>
    </source>
</evidence>
<dbReference type="GO" id="GO:0000049">
    <property type="term" value="F:tRNA binding"/>
    <property type="evidence" value="ECO:0007669"/>
    <property type="project" value="InterPro"/>
</dbReference>
<feature type="region of interest" description="Disordered" evidence="15">
    <location>
        <begin position="201"/>
        <end position="224"/>
    </location>
</feature>
<dbReference type="InterPro" id="IPR002319">
    <property type="entry name" value="Phenylalanyl-tRNA_Synthase"/>
</dbReference>
<accession>A0AAD5X4M1</accession>
<evidence type="ECO:0000256" key="4">
    <source>
        <dbReference type="ARBA" id="ARBA00022598"/>
    </source>
</evidence>
<keyword evidence="5" id="KW-0547">Nucleotide-binding</keyword>
<evidence type="ECO:0000256" key="1">
    <source>
        <dbReference type="ARBA" id="ARBA00004305"/>
    </source>
</evidence>
<dbReference type="NCBIfam" id="TIGR00469">
    <property type="entry name" value="pheS_mito"/>
    <property type="match status" value="1"/>
</dbReference>
<dbReference type="GO" id="GO:0006432">
    <property type="term" value="P:phenylalanyl-tRNA aminoacylation"/>
    <property type="evidence" value="ECO:0007669"/>
    <property type="project" value="InterPro"/>
</dbReference>
<keyword evidence="7" id="KW-0648">Protein biosynthesis</keyword>
<gene>
    <name evidence="18" type="ORF">HK097_008311</name>
</gene>
<keyword evidence="4" id="KW-0436">Ligase</keyword>
<evidence type="ECO:0000256" key="15">
    <source>
        <dbReference type="SAM" id="MobiDB-lite"/>
    </source>
</evidence>
<proteinExistence type="inferred from homology"/>
<dbReference type="GO" id="GO:0005759">
    <property type="term" value="C:mitochondrial matrix"/>
    <property type="evidence" value="ECO:0007669"/>
    <property type="project" value="UniProtKB-SubCell"/>
</dbReference>
<dbReference type="Pfam" id="PF01409">
    <property type="entry name" value="tRNA-synt_2d"/>
    <property type="match status" value="2"/>
</dbReference>
<keyword evidence="6" id="KW-0067">ATP-binding</keyword>
<evidence type="ECO:0000256" key="13">
    <source>
        <dbReference type="ARBA" id="ARBA00057761"/>
    </source>
</evidence>
<comment type="subcellular location">
    <subcellularLocation>
        <location evidence="1">Mitochondrion matrix</location>
    </subcellularLocation>
</comment>
<comment type="similarity">
    <text evidence="2">Belongs to the class-II aminoacyl-tRNA synthetase family.</text>
</comment>
<evidence type="ECO:0000313" key="18">
    <source>
        <dbReference type="EMBL" id="KAJ3050705.1"/>
    </source>
</evidence>
<dbReference type="EC" id="6.1.1.20" evidence="3"/>
<evidence type="ECO:0000256" key="3">
    <source>
        <dbReference type="ARBA" id="ARBA00012814"/>
    </source>
</evidence>
<comment type="catalytic activity">
    <reaction evidence="12">
        <text>tRNA(Phe) + L-phenylalanine + ATP = L-phenylalanyl-tRNA(Phe) + AMP + diphosphate + H(+)</text>
        <dbReference type="Rhea" id="RHEA:19413"/>
        <dbReference type="Rhea" id="RHEA-COMP:9668"/>
        <dbReference type="Rhea" id="RHEA-COMP:9699"/>
        <dbReference type="ChEBI" id="CHEBI:15378"/>
        <dbReference type="ChEBI" id="CHEBI:30616"/>
        <dbReference type="ChEBI" id="CHEBI:33019"/>
        <dbReference type="ChEBI" id="CHEBI:58095"/>
        <dbReference type="ChEBI" id="CHEBI:78442"/>
        <dbReference type="ChEBI" id="CHEBI:78531"/>
        <dbReference type="ChEBI" id="CHEBI:456215"/>
        <dbReference type="EC" id="6.1.1.20"/>
    </reaction>
</comment>
<feature type="domain" description="Aminoacyl-transfer RNA synthetases class-II family profile" evidence="16">
    <location>
        <begin position="85"/>
        <end position="351"/>
    </location>
</feature>
<evidence type="ECO:0000256" key="9">
    <source>
        <dbReference type="ARBA" id="ARBA00023128"/>
    </source>
</evidence>
<evidence type="ECO:0000256" key="6">
    <source>
        <dbReference type="ARBA" id="ARBA00022840"/>
    </source>
</evidence>
<dbReference type="FunFam" id="3.30.930.10:FF:000053">
    <property type="entry name" value="Phenylalanyl-tRNA synthetase mitochondrial"/>
    <property type="match status" value="1"/>
</dbReference>
<evidence type="ECO:0000313" key="19">
    <source>
        <dbReference type="Proteomes" id="UP001212841"/>
    </source>
</evidence>
<comment type="function">
    <text evidence="13">Is responsible for the charging of tRNA(Phe) with phenylalanine in mitochondrial translation.</text>
</comment>
<name>A0AAD5X4M1_9FUNG</name>
<dbReference type="GO" id="GO:0005524">
    <property type="term" value="F:ATP binding"/>
    <property type="evidence" value="ECO:0007669"/>
    <property type="project" value="UniProtKB-KW"/>
</dbReference>
<evidence type="ECO:0000256" key="7">
    <source>
        <dbReference type="ARBA" id="ARBA00022917"/>
    </source>
</evidence>
<dbReference type="Pfam" id="PF03147">
    <property type="entry name" value="FDX-ACB"/>
    <property type="match status" value="1"/>
</dbReference>
<dbReference type="InterPro" id="IPR045864">
    <property type="entry name" value="aa-tRNA-synth_II/BPL/LPL"/>
</dbReference>
<dbReference type="Gene3D" id="3.30.70.380">
    <property type="entry name" value="Ferrodoxin-fold anticodon-binding domain"/>
    <property type="match status" value="1"/>
</dbReference>
<feature type="compositionally biased region" description="Low complexity" evidence="15">
    <location>
        <begin position="201"/>
        <end position="221"/>
    </location>
</feature>
<evidence type="ECO:0000256" key="8">
    <source>
        <dbReference type="ARBA" id="ARBA00022946"/>
    </source>
</evidence>
<dbReference type="Proteomes" id="UP001212841">
    <property type="component" value="Unassembled WGS sequence"/>
</dbReference>
<dbReference type="InterPro" id="IPR004530">
    <property type="entry name" value="Phe-tRNA-synth_IIc_mito"/>
</dbReference>
<dbReference type="SUPFAM" id="SSF54991">
    <property type="entry name" value="Anticodon-binding domain of PheRS"/>
    <property type="match status" value="1"/>
</dbReference>
<dbReference type="PANTHER" id="PTHR11538">
    <property type="entry name" value="PHENYLALANYL-TRNA SYNTHETASE"/>
    <property type="match status" value="1"/>
</dbReference>
<dbReference type="Gene3D" id="3.30.930.10">
    <property type="entry name" value="Bira Bifunctional Protein, Domain 2"/>
    <property type="match status" value="1"/>
</dbReference>
<evidence type="ECO:0000259" key="17">
    <source>
        <dbReference type="PROSITE" id="PS51447"/>
    </source>
</evidence>
<keyword evidence="8" id="KW-0809">Transit peptide</keyword>
<dbReference type="GO" id="GO:0004826">
    <property type="term" value="F:phenylalanine-tRNA ligase activity"/>
    <property type="evidence" value="ECO:0007669"/>
    <property type="project" value="UniProtKB-EC"/>
</dbReference>